<keyword evidence="7 10" id="KW-0472">Membrane</keyword>
<evidence type="ECO:0000256" key="1">
    <source>
        <dbReference type="ARBA" id="ARBA00004651"/>
    </source>
</evidence>
<name>A0A6N6W064_9BACT</name>
<keyword evidence="2" id="KW-1003">Cell membrane</keyword>
<evidence type="ECO:0000256" key="8">
    <source>
        <dbReference type="ARBA" id="ARBA00060041"/>
    </source>
</evidence>
<feature type="transmembrane region" description="Helical" evidence="10">
    <location>
        <begin position="97"/>
        <end position="120"/>
    </location>
</feature>
<dbReference type="RefSeq" id="WP_153418629.1">
    <property type="nucleotide sequence ID" value="NZ_WFLM01000001.1"/>
</dbReference>
<feature type="transmembrane region" description="Helical" evidence="10">
    <location>
        <begin position="428"/>
        <end position="450"/>
    </location>
</feature>
<dbReference type="GO" id="GO:0008360">
    <property type="term" value="P:regulation of cell shape"/>
    <property type="evidence" value="ECO:0007669"/>
    <property type="project" value="UniProtKB-KW"/>
</dbReference>
<dbReference type="GO" id="GO:0005886">
    <property type="term" value="C:plasma membrane"/>
    <property type="evidence" value="ECO:0007669"/>
    <property type="project" value="UniProtKB-SubCell"/>
</dbReference>
<feature type="transmembrane region" description="Helical" evidence="10">
    <location>
        <begin position="471"/>
        <end position="492"/>
    </location>
</feature>
<feature type="transmembrane region" description="Helical" evidence="10">
    <location>
        <begin position="180"/>
        <end position="200"/>
    </location>
</feature>
<dbReference type="EMBL" id="WFLM01000001">
    <property type="protein sequence ID" value="KAB8041106.1"/>
    <property type="molecule type" value="Genomic_DNA"/>
</dbReference>
<evidence type="ECO:0000256" key="6">
    <source>
        <dbReference type="ARBA" id="ARBA00022989"/>
    </source>
</evidence>
<protein>
    <submittedName>
        <fullName evidence="11">Murein biosynthesis integral membrane protein MurJ</fullName>
    </submittedName>
</protein>
<keyword evidence="3 10" id="KW-0812">Transmembrane</keyword>
<dbReference type="PRINTS" id="PR01806">
    <property type="entry name" value="VIRFACTRMVIN"/>
</dbReference>
<dbReference type="Pfam" id="PF03023">
    <property type="entry name" value="MurJ"/>
    <property type="match status" value="1"/>
</dbReference>
<sequence length="553" mass="60997">MGDKNRQDTSLISDSEKLGKASFGAMLGVLFSRASGVVRTAVVNATFGIGVSLDAFNTAFRFPNGLRDLLADGALSAAFVKVLIDEKAKGKEAELKLIKIVLGFFCFVTFSLAILGAIFSKPFMNLFMSDEFKNSGGLELASFLFKILAFYLPFTMLNAVAMAILSILGQTFRAMNGSAFLNVGIIGCALCSPIFIMYGINPIYGVAIGAMLGVLFQMIYQFIPLYKLGYIGFPNFNLKDWFKYKPLHEVLILMIPRTIAQGALIIALMINTFYAIQIGAGVLSYIVTAMMIIQVPIGLFGVATGFAAHPVLTKAIHDGQNKKFSSLLTESMDTSLWLAALTTACFALFIVPFYAVLFQHGKVAMHDTIQNSIAVCAYSIGIIFSAGSKVVLNAFYAINSTKQIVYNAFVYLIINASLSSILAPKFGIIGLGLSFSTATAIDFFMNYFFLKKIYQKKYFGDNPYLEGGKKFQLKIFLFAFFAYLFGIFGIFLSKNLWEKFSNIFSVKLNFVTNLLILSVGGFIFILISYILVYYFGPVNLKRLLVKIRKKILK</sequence>
<dbReference type="GO" id="GO:0034204">
    <property type="term" value="P:lipid translocation"/>
    <property type="evidence" value="ECO:0007669"/>
    <property type="project" value="TreeGrafter"/>
</dbReference>
<proteinExistence type="inferred from homology"/>
<evidence type="ECO:0000256" key="5">
    <source>
        <dbReference type="ARBA" id="ARBA00022984"/>
    </source>
</evidence>
<comment type="caution">
    <text evidence="11">The sequence shown here is derived from an EMBL/GenBank/DDBJ whole genome shotgun (WGS) entry which is preliminary data.</text>
</comment>
<evidence type="ECO:0000256" key="2">
    <source>
        <dbReference type="ARBA" id="ARBA00022475"/>
    </source>
</evidence>
<organism evidence="11 12">
    <name type="scientific">Silvanigrella paludirubra</name>
    <dbReference type="NCBI Taxonomy" id="2499159"/>
    <lineage>
        <taxon>Bacteria</taxon>
        <taxon>Pseudomonadati</taxon>
        <taxon>Bdellovibrionota</taxon>
        <taxon>Oligoflexia</taxon>
        <taxon>Silvanigrellales</taxon>
        <taxon>Silvanigrellaceae</taxon>
        <taxon>Silvanigrella</taxon>
    </lineage>
</organism>
<dbReference type="GO" id="GO:0015648">
    <property type="term" value="F:lipid-linked peptidoglycan transporter activity"/>
    <property type="evidence" value="ECO:0007669"/>
    <property type="project" value="TreeGrafter"/>
</dbReference>
<keyword evidence="5" id="KW-0573">Peptidoglycan synthesis</keyword>
<evidence type="ECO:0000256" key="9">
    <source>
        <dbReference type="ARBA" id="ARBA00061532"/>
    </source>
</evidence>
<dbReference type="GO" id="GO:0009252">
    <property type="term" value="P:peptidoglycan biosynthetic process"/>
    <property type="evidence" value="ECO:0007669"/>
    <property type="project" value="UniProtKB-KW"/>
</dbReference>
<dbReference type="Proteomes" id="UP000437748">
    <property type="component" value="Unassembled WGS sequence"/>
</dbReference>
<feature type="transmembrane region" description="Helical" evidence="10">
    <location>
        <begin position="250"/>
        <end position="276"/>
    </location>
</feature>
<feature type="transmembrane region" description="Helical" evidence="10">
    <location>
        <begin position="369"/>
        <end position="392"/>
    </location>
</feature>
<reference evidence="11 12" key="1">
    <citation type="submission" date="2019-10" db="EMBL/GenBank/DDBJ databases">
        <title>New species of Slilvanegrellaceae.</title>
        <authorList>
            <person name="Pitt A."/>
            <person name="Hahn M.W."/>
        </authorList>
    </citation>
    <scope>NUCLEOTIDE SEQUENCE [LARGE SCALE GENOMIC DNA]</scope>
    <source>
        <strain evidence="11 12">SP-Ram-0.45-NSY-1</strain>
    </source>
</reference>
<feature type="transmembrane region" description="Helical" evidence="10">
    <location>
        <begin position="334"/>
        <end position="357"/>
    </location>
</feature>
<dbReference type="OrthoDB" id="5288492at2"/>
<comment type="subcellular location">
    <subcellularLocation>
        <location evidence="1">Cell membrane</location>
        <topology evidence="1">Multi-pass membrane protein</topology>
    </subcellularLocation>
</comment>
<comment type="function">
    <text evidence="8">Involved in peptidoglycan biosynthesis. Transports lipid-linked peptidoglycan precursors from the inner to the outer leaflet of the cytoplasmic membrane.</text>
</comment>
<evidence type="ECO:0000256" key="7">
    <source>
        <dbReference type="ARBA" id="ARBA00023136"/>
    </source>
</evidence>
<dbReference type="AlphaFoldDB" id="A0A6N6W064"/>
<feature type="transmembrane region" description="Helical" evidence="10">
    <location>
        <begin position="140"/>
        <end position="168"/>
    </location>
</feature>
<feature type="transmembrane region" description="Helical" evidence="10">
    <location>
        <begin position="512"/>
        <end position="536"/>
    </location>
</feature>
<evidence type="ECO:0000256" key="3">
    <source>
        <dbReference type="ARBA" id="ARBA00022692"/>
    </source>
</evidence>
<dbReference type="PANTHER" id="PTHR47019">
    <property type="entry name" value="LIPID II FLIPPASE MURJ"/>
    <property type="match status" value="1"/>
</dbReference>
<feature type="transmembrane region" description="Helical" evidence="10">
    <location>
        <begin position="404"/>
        <end position="422"/>
    </location>
</feature>
<keyword evidence="12" id="KW-1185">Reference proteome</keyword>
<feature type="transmembrane region" description="Helical" evidence="10">
    <location>
        <begin position="282"/>
        <end position="313"/>
    </location>
</feature>
<accession>A0A6N6W064</accession>
<dbReference type="InterPro" id="IPR004268">
    <property type="entry name" value="MurJ"/>
</dbReference>
<keyword evidence="6 10" id="KW-1133">Transmembrane helix</keyword>
<dbReference type="NCBIfam" id="TIGR01695">
    <property type="entry name" value="murJ_mviN"/>
    <property type="match status" value="1"/>
</dbReference>
<keyword evidence="4" id="KW-0133">Cell shape</keyword>
<evidence type="ECO:0000313" key="12">
    <source>
        <dbReference type="Proteomes" id="UP000437748"/>
    </source>
</evidence>
<gene>
    <name evidence="11" type="primary">murJ</name>
    <name evidence="11" type="ORF">GCL60_03975</name>
</gene>
<comment type="similarity">
    <text evidence="9">Belongs to the MurJ/MviN family.</text>
</comment>
<dbReference type="PANTHER" id="PTHR47019:SF1">
    <property type="entry name" value="LIPID II FLIPPASE MURJ"/>
    <property type="match status" value="1"/>
</dbReference>
<dbReference type="InterPro" id="IPR051050">
    <property type="entry name" value="Lipid_II_flippase_MurJ/MviN"/>
</dbReference>
<evidence type="ECO:0000256" key="4">
    <source>
        <dbReference type="ARBA" id="ARBA00022960"/>
    </source>
</evidence>
<evidence type="ECO:0000313" key="11">
    <source>
        <dbReference type="EMBL" id="KAB8041106.1"/>
    </source>
</evidence>
<evidence type="ECO:0000256" key="10">
    <source>
        <dbReference type="SAM" id="Phobius"/>
    </source>
</evidence>
<feature type="transmembrane region" description="Helical" evidence="10">
    <location>
        <begin position="206"/>
        <end position="229"/>
    </location>
</feature>